<proteinExistence type="predicted"/>
<name>A0A1H6M2R9_MYCRU</name>
<accession>A0A1H6M2R9</accession>
<dbReference type="STRING" id="370526.SAMN04489835_5739"/>
<evidence type="ECO:0000313" key="1">
    <source>
        <dbReference type="EMBL" id="SEH92262.1"/>
    </source>
</evidence>
<keyword evidence="2" id="KW-1185">Reference proteome</keyword>
<dbReference type="Proteomes" id="UP000182915">
    <property type="component" value="Chromosome I"/>
</dbReference>
<evidence type="ECO:0000313" key="2">
    <source>
        <dbReference type="Proteomes" id="UP000182915"/>
    </source>
</evidence>
<organism evidence="1 2">
    <name type="scientific">Mycolicibacterium rutilum</name>
    <name type="common">Mycobacterium rutilum</name>
    <dbReference type="NCBI Taxonomy" id="370526"/>
    <lineage>
        <taxon>Bacteria</taxon>
        <taxon>Bacillati</taxon>
        <taxon>Actinomycetota</taxon>
        <taxon>Actinomycetes</taxon>
        <taxon>Mycobacteriales</taxon>
        <taxon>Mycobacteriaceae</taxon>
        <taxon>Mycolicibacterium</taxon>
    </lineage>
</organism>
<dbReference type="AlphaFoldDB" id="A0A1H6M2R9"/>
<reference evidence="2" key="1">
    <citation type="submission" date="2016-10" db="EMBL/GenBank/DDBJ databases">
        <authorList>
            <person name="Varghese N."/>
            <person name="Submissions S."/>
        </authorList>
    </citation>
    <scope>NUCLEOTIDE SEQUENCE [LARGE SCALE GENOMIC DNA]</scope>
    <source>
        <strain evidence="2">DSM 45405</strain>
    </source>
</reference>
<dbReference type="EMBL" id="LT629971">
    <property type="protein sequence ID" value="SEH92262.1"/>
    <property type="molecule type" value="Genomic_DNA"/>
</dbReference>
<sequence length="102" mass="11304">MFRVPRPNALSTEHPAVLTPDDLTGVRWDALTEVSLRTTDRGPAEEDVFFVFAYADGPSTAIGLGDSEELLPRLQRLPGFDNEAFVQAMGHSSDGVFVLWRR</sequence>
<protein>
    <submittedName>
        <fullName evidence="1">Uncharacterized protein</fullName>
    </submittedName>
</protein>
<gene>
    <name evidence="1" type="ORF">SAMN04489835_5739</name>
</gene>